<evidence type="ECO:0000313" key="2">
    <source>
        <dbReference type="Proteomes" id="UP000887566"/>
    </source>
</evidence>
<proteinExistence type="predicted"/>
<dbReference type="Proteomes" id="UP000887566">
    <property type="component" value="Unplaced"/>
</dbReference>
<reference evidence="3" key="1">
    <citation type="submission" date="2022-11" db="UniProtKB">
        <authorList>
            <consortium name="WormBaseParasite"/>
        </authorList>
    </citation>
    <scope>IDENTIFICATION</scope>
</reference>
<dbReference type="WBParaSite" id="PSAMB.scaffold6219size9936.g28103.t1">
    <property type="protein sequence ID" value="PSAMB.scaffold6219size9936.g28103.t1"/>
    <property type="gene ID" value="PSAMB.scaffold6219size9936.g28103"/>
</dbReference>
<evidence type="ECO:0000313" key="3">
    <source>
        <dbReference type="WBParaSite" id="PSAMB.scaffold6219size9936.g28103.t1"/>
    </source>
</evidence>
<feature type="coiled-coil region" evidence="1">
    <location>
        <begin position="58"/>
        <end position="114"/>
    </location>
</feature>
<name>A0A914X2L0_9BILA</name>
<feature type="coiled-coil region" evidence="1">
    <location>
        <begin position="189"/>
        <end position="269"/>
    </location>
</feature>
<keyword evidence="1" id="KW-0175">Coiled coil</keyword>
<accession>A0A914X2L0</accession>
<dbReference type="AlphaFoldDB" id="A0A914X2L0"/>
<evidence type="ECO:0000256" key="1">
    <source>
        <dbReference type="SAM" id="Coils"/>
    </source>
</evidence>
<protein>
    <submittedName>
        <fullName evidence="3">Uncharacterized protein</fullName>
    </submittedName>
</protein>
<sequence>MLFIPGTIAASTYALGKECEDEKWKLEQQMAQPVTYEDVLEKLDNDALDLISADEKKLRKEAKRINSIQQKIHKKEREYMELEKELGEGELIEAALVEEKLEKAEKKLIKMQSCDEDKTPVKEKIVEVFHDAKERIKDAVDNVAHLVSANDKEPKTHERVIEMGAEPAGGISTITFVDDPKESKKQKKLRAAAKHIEEMRTELSKQRATMMHEDDEILRKEMKKIEDLQQLLEEEVQKYAVIEADLIDEVQYEAKLREEAQKLQELQLVE</sequence>
<keyword evidence="2" id="KW-1185">Reference proteome</keyword>
<organism evidence="2 3">
    <name type="scientific">Plectus sambesii</name>
    <dbReference type="NCBI Taxonomy" id="2011161"/>
    <lineage>
        <taxon>Eukaryota</taxon>
        <taxon>Metazoa</taxon>
        <taxon>Ecdysozoa</taxon>
        <taxon>Nematoda</taxon>
        <taxon>Chromadorea</taxon>
        <taxon>Plectida</taxon>
        <taxon>Plectina</taxon>
        <taxon>Plectoidea</taxon>
        <taxon>Plectidae</taxon>
        <taxon>Plectus</taxon>
    </lineage>
</organism>